<keyword evidence="5" id="KW-1185">Reference proteome</keyword>
<dbReference type="SUPFAM" id="SSF48498">
    <property type="entry name" value="Tetracyclin repressor-like, C-terminal domain"/>
    <property type="match status" value="1"/>
</dbReference>
<dbReference type="PROSITE" id="PS50977">
    <property type="entry name" value="HTH_TETR_2"/>
    <property type="match status" value="1"/>
</dbReference>
<keyword evidence="1 2" id="KW-0238">DNA-binding</keyword>
<evidence type="ECO:0000259" key="3">
    <source>
        <dbReference type="PROSITE" id="PS50977"/>
    </source>
</evidence>
<dbReference type="KEGG" id="mcee:MCEL_36510"/>
<name>A0A7I7RMR1_MYCCF</name>
<organism evidence="4 5">
    <name type="scientific">Mycolicibacterium celeriflavum</name>
    <name type="common">Mycobacterium celeriflavum</name>
    <dbReference type="NCBI Taxonomy" id="1249101"/>
    <lineage>
        <taxon>Bacteria</taxon>
        <taxon>Bacillati</taxon>
        <taxon>Actinomycetota</taxon>
        <taxon>Actinomycetes</taxon>
        <taxon>Mycobacteriales</taxon>
        <taxon>Mycobacteriaceae</taxon>
        <taxon>Mycolicibacterium</taxon>
    </lineage>
</organism>
<dbReference type="Proteomes" id="UP000466431">
    <property type="component" value="Chromosome"/>
</dbReference>
<dbReference type="Gene3D" id="1.10.10.60">
    <property type="entry name" value="Homeodomain-like"/>
    <property type="match status" value="1"/>
</dbReference>
<dbReference type="InterPro" id="IPR009057">
    <property type="entry name" value="Homeodomain-like_sf"/>
</dbReference>
<feature type="domain" description="HTH tetR-type" evidence="3">
    <location>
        <begin position="1"/>
        <end position="42"/>
    </location>
</feature>
<accession>A0A7I7RMR1</accession>
<dbReference type="AlphaFoldDB" id="A0A7I7RMR1"/>
<reference evidence="4 5" key="1">
    <citation type="journal article" date="2019" name="Emerg. Microbes Infect.">
        <title>Comprehensive subspecies identification of 175 nontuberculous mycobacteria species based on 7547 genomic profiles.</title>
        <authorList>
            <person name="Matsumoto Y."/>
            <person name="Kinjo T."/>
            <person name="Motooka D."/>
            <person name="Nabeya D."/>
            <person name="Jung N."/>
            <person name="Uechi K."/>
            <person name="Horii T."/>
            <person name="Iida T."/>
            <person name="Fujita J."/>
            <person name="Nakamura S."/>
        </authorList>
    </citation>
    <scope>NUCLEOTIDE SEQUENCE [LARGE SCALE GENOMIC DNA]</scope>
    <source>
        <strain evidence="4 5">JCM 18439</strain>
    </source>
</reference>
<dbReference type="InterPro" id="IPR036271">
    <property type="entry name" value="Tet_transcr_reg_TetR-rel_C_sf"/>
</dbReference>
<dbReference type="EMBL" id="AP022591">
    <property type="protein sequence ID" value="BBY45356.1"/>
    <property type="molecule type" value="Genomic_DNA"/>
</dbReference>
<dbReference type="InterPro" id="IPR001647">
    <property type="entry name" value="HTH_TetR"/>
</dbReference>
<gene>
    <name evidence="4" type="ORF">MCEL_36510</name>
</gene>
<dbReference type="Gene3D" id="1.10.357.10">
    <property type="entry name" value="Tetracycline Repressor, domain 2"/>
    <property type="match status" value="1"/>
</dbReference>
<protein>
    <submittedName>
        <fullName evidence="4">TetR family transcriptional regulator</fullName>
    </submittedName>
</protein>
<evidence type="ECO:0000313" key="4">
    <source>
        <dbReference type="EMBL" id="BBY45356.1"/>
    </source>
</evidence>
<sequence>MEAVTIDAVTKASKVARTTLYRHFQSSSHLLAATFERLLPQVTTPVPTSGPLRDQLIELLSRQAALFNDAPLHVTTLAWLSLGPTGPTNEADDRHTSGALRARVVDQYRQPFDAILSSPTAQAELENFDRELALCQLVGPLAFARMTGIRAITHDDCVNLVDGFLAAHCKSDDGETKRVKAASLHAGRPLA</sequence>
<evidence type="ECO:0000256" key="1">
    <source>
        <dbReference type="ARBA" id="ARBA00023125"/>
    </source>
</evidence>
<dbReference type="SUPFAM" id="SSF46689">
    <property type="entry name" value="Homeodomain-like"/>
    <property type="match status" value="1"/>
</dbReference>
<dbReference type="GO" id="GO:0003677">
    <property type="term" value="F:DNA binding"/>
    <property type="evidence" value="ECO:0007669"/>
    <property type="project" value="UniProtKB-UniRule"/>
</dbReference>
<evidence type="ECO:0000313" key="5">
    <source>
        <dbReference type="Proteomes" id="UP000466431"/>
    </source>
</evidence>
<feature type="DNA-binding region" description="H-T-H motif" evidence="2">
    <location>
        <begin position="5"/>
        <end position="24"/>
    </location>
</feature>
<evidence type="ECO:0000256" key="2">
    <source>
        <dbReference type="PROSITE-ProRule" id="PRU00335"/>
    </source>
</evidence>
<proteinExistence type="predicted"/>
<dbReference type="Pfam" id="PF00440">
    <property type="entry name" value="TetR_N"/>
    <property type="match status" value="1"/>
</dbReference>